<evidence type="ECO:0000256" key="1">
    <source>
        <dbReference type="ARBA" id="ARBA00023015"/>
    </source>
</evidence>
<dbReference type="Pfam" id="PF21597">
    <property type="entry name" value="TetR_C_43"/>
    <property type="match status" value="1"/>
</dbReference>
<dbReference type="InterPro" id="IPR001647">
    <property type="entry name" value="HTH_TetR"/>
</dbReference>
<keyword evidence="7" id="KW-1185">Reference proteome</keyword>
<organism evidence="6 7">
    <name type="scientific">Kutzneria kofuensis</name>
    <dbReference type="NCBI Taxonomy" id="103725"/>
    <lineage>
        <taxon>Bacteria</taxon>
        <taxon>Bacillati</taxon>
        <taxon>Actinomycetota</taxon>
        <taxon>Actinomycetes</taxon>
        <taxon>Pseudonocardiales</taxon>
        <taxon>Pseudonocardiaceae</taxon>
        <taxon>Kutzneria</taxon>
    </lineage>
</organism>
<keyword evidence="3" id="KW-0804">Transcription</keyword>
<dbReference type="AlphaFoldDB" id="A0A7W9KQC0"/>
<dbReference type="SUPFAM" id="SSF48498">
    <property type="entry name" value="Tetracyclin repressor-like, C-terminal domain"/>
    <property type="match status" value="1"/>
</dbReference>
<keyword evidence="1" id="KW-0805">Transcription regulation</keyword>
<accession>A0A7W9KQC0</accession>
<dbReference type="GO" id="GO:0000976">
    <property type="term" value="F:transcription cis-regulatory region binding"/>
    <property type="evidence" value="ECO:0007669"/>
    <property type="project" value="TreeGrafter"/>
</dbReference>
<dbReference type="InterPro" id="IPR036271">
    <property type="entry name" value="Tet_transcr_reg_TetR-rel_C_sf"/>
</dbReference>
<gene>
    <name evidence="6" type="ORF">BJ998_008015</name>
</gene>
<feature type="DNA-binding region" description="H-T-H motif" evidence="4">
    <location>
        <begin position="28"/>
        <end position="47"/>
    </location>
</feature>
<name>A0A7W9KQC0_9PSEU</name>
<comment type="caution">
    <text evidence="6">The sequence shown here is derived from an EMBL/GenBank/DDBJ whole genome shotgun (WGS) entry which is preliminary data.</text>
</comment>
<feature type="domain" description="HTH tetR-type" evidence="5">
    <location>
        <begin position="6"/>
        <end position="65"/>
    </location>
</feature>
<evidence type="ECO:0000256" key="3">
    <source>
        <dbReference type="ARBA" id="ARBA00023163"/>
    </source>
</evidence>
<dbReference type="RefSeq" id="WP_184869269.1">
    <property type="nucleotide sequence ID" value="NZ_BAAAWY010000004.1"/>
</dbReference>
<dbReference type="InterPro" id="IPR009057">
    <property type="entry name" value="Homeodomain-like_sf"/>
</dbReference>
<evidence type="ECO:0000313" key="6">
    <source>
        <dbReference type="EMBL" id="MBB5896756.1"/>
    </source>
</evidence>
<reference evidence="6 7" key="1">
    <citation type="submission" date="2020-08" db="EMBL/GenBank/DDBJ databases">
        <title>Sequencing the genomes of 1000 actinobacteria strains.</title>
        <authorList>
            <person name="Klenk H.-P."/>
        </authorList>
    </citation>
    <scope>NUCLEOTIDE SEQUENCE [LARGE SCALE GENOMIC DNA]</scope>
    <source>
        <strain evidence="6 7">DSM 43851</strain>
    </source>
</reference>
<evidence type="ECO:0000259" key="5">
    <source>
        <dbReference type="PROSITE" id="PS50977"/>
    </source>
</evidence>
<dbReference type="InterPro" id="IPR049445">
    <property type="entry name" value="TetR_SbtR-like_C"/>
</dbReference>
<dbReference type="PRINTS" id="PR00455">
    <property type="entry name" value="HTHTETR"/>
</dbReference>
<dbReference type="InterPro" id="IPR050109">
    <property type="entry name" value="HTH-type_TetR-like_transc_reg"/>
</dbReference>
<keyword evidence="2 4" id="KW-0238">DNA-binding</keyword>
<dbReference type="PANTHER" id="PTHR30055">
    <property type="entry name" value="HTH-TYPE TRANSCRIPTIONAL REGULATOR RUTR"/>
    <property type="match status" value="1"/>
</dbReference>
<sequence length="188" mass="20495">MRADAQRNHDRILLAAGSMFVDCGIDAPMESIAREAGVGIGTLYRRFPSRQALLLAVLARETATMADEARIALAEEPTRWAALARFTRSMVRQRVSLALFDADHGLRAIDDELARVTLTLWRLLDDIVAGAREEGMLRPDVTPMNLVGIIGMLTRHSAGRAGAAPAASSEQLTDIVLAGLQPRLRPDR</sequence>
<dbReference type="PROSITE" id="PS50977">
    <property type="entry name" value="HTH_TETR_2"/>
    <property type="match status" value="1"/>
</dbReference>
<dbReference type="SUPFAM" id="SSF46689">
    <property type="entry name" value="Homeodomain-like"/>
    <property type="match status" value="1"/>
</dbReference>
<dbReference type="Pfam" id="PF00440">
    <property type="entry name" value="TetR_N"/>
    <property type="match status" value="1"/>
</dbReference>
<dbReference type="GO" id="GO:0003700">
    <property type="term" value="F:DNA-binding transcription factor activity"/>
    <property type="evidence" value="ECO:0007669"/>
    <property type="project" value="TreeGrafter"/>
</dbReference>
<dbReference type="EMBL" id="JACHIR010000002">
    <property type="protein sequence ID" value="MBB5896756.1"/>
    <property type="molecule type" value="Genomic_DNA"/>
</dbReference>
<proteinExistence type="predicted"/>
<dbReference type="Gene3D" id="1.10.357.10">
    <property type="entry name" value="Tetracycline Repressor, domain 2"/>
    <property type="match status" value="1"/>
</dbReference>
<protein>
    <submittedName>
        <fullName evidence="6">AcrR family transcriptional regulator</fullName>
    </submittedName>
</protein>
<dbReference type="Proteomes" id="UP000585638">
    <property type="component" value="Unassembled WGS sequence"/>
</dbReference>
<evidence type="ECO:0000313" key="7">
    <source>
        <dbReference type="Proteomes" id="UP000585638"/>
    </source>
</evidence>
<evidence type="ECO:0000256" key="4">
    <source>
        <dbReference type="PROSITE-ProRule" id="PRU00335"/>
    </source>
</evidence>
<evidence type="ECO:0000256" key="2">
    <source>
        <dbReference type="ARBA" id="ARBA00023125"/>
    </source>
</evidence>
<dbReference type="PANTHER" id="PTHR30055:SF234">
    <property type="entry name" value="HTH-TYPE TRANSCRIPTIONAL REGULATOR BETI"/>
    <property type="match status" value="1"/>
</dbReference>